<dbReference type="Proteomes" id="UP000316993">
    <property type="component" value="Unassembled WGS sequence"/>
</dbReference>
<keyword evidence="3" id="KW-0675">Receptor</keyword>
<dbReference type="InterPro" id="IPR042100">
    <property type="entry name" value="Bug_dom1"/>
</dbReference>
<dbReference type="InterPro" id="IPR005064">
    <property type="entry name" value="BUG"/>
</dbReference>
<dbReference type="Gene3D" id="3.40.190.150">
    <property type="entry name" value="Bordetella uptake gene, domain 1"/>
    <property type="match status" value="1"/>
</dbReference>
<dbReference type="PIRSF" id="PIRSF017082">
    <property type="entry name" value="YflP"/>
    <property type="match status" value="1"/>
</dbReference>
<dbReference type="InterPro" id="IPR006311">
    <property type="entry name" value="TAT_signal"/>
</dbReference>
<dbReference type="PANTHER" id="PTHR42928:SF5">
    <property type="entry name" value="BLR1237 PROTEIN"/>
    <property type="match status" value="1"/>
</dbReference>
<organism evidence="3 4">
    <name type="scientific">Acidovorax temperans</name>
    <dbReference type="NCBI Taxonomy" id="80878"/>
    <lineage>
        <taxon>Bacteria</taxon>
        <taxon>Pseudomonadati</taxon>
        <taxon>Pseudomonadota</taxon>
        <taxon>Betaproteobacteria</taxon>
        <taxon>Burkholderiales</taxon>
        <taxon>Comamonadaceae</taxon>
        <taxon>Acidovorax</taxon>
    </lineage>
</organism>
<name>A0A543LLZ0_9BURK</name>
<feature type="region of interest" description="Disordered" evidence="2">
    <location>
        <begin position="1"/>
        <end position="22"/>
    </location>
</feature>
<evidence type="ECO:0000313" key="4">
    <source>
        <dbReference type="Proteomes" id="UP000316993"/>
    </source>
</evidence>
<protein>
    <submittedName>
        <fullName evidence="3">Tripartite-type tricarboxylate transporter receptor subunit TctC</fullName>
    </submittedName>
</protein>
<dbReference type="Gene3D" id="3.40.190.10">
    <property type="entry name" value="Periplasmic binding protein-like II"/>
    <property type="match status" value="1"/>
</dbReference>
<sequence>MTSQHHFRTPASSRAQIQARSRARSRRKALALGLTVTAMGAMALAAAAALLAPGNAHAQAAPSTAGWPTKPVRIVVPFAPGGTTDILARAMAPELSRAFGQQFIVDNRAGAGGNVGAEVVAKSPADGYTLLMGTVGTHGINRALYARLPYDPIKDFAPITLVAAVPNVMVMNPDKAKALGVTNVQEFIKAAKANPGKLNMASSGNGTSIHLAGELFKSMTGTYMLHLPYRGSGPALMDMVAGNADVMFDNLPSSMAQIKAGKLVALAVTSSQRSTALPDVPTVEQAGGAALKGYEASSWFGLLAPAGTPADIVNRIQQETAKALASPAVKERLMAQGAVPGGNTPAEFARHIDNEHQKWAGVVKASGAKVD</sequence>
<dbReference type="EMBL" id="VFPV01000001">
    <property type="protein sequence ID" value="TQN08419.1"/>
    <property type="molecule type" value="Genomic_DNA"/>
</dbReference>
<gene>
    <name evidence="3" type="ORF">BDD18_1584</name>
</gene>
<dbReference type="AlphaFoldDB" id="A0A543LLZ0"/>
<reference evidence="3 4" key="1">
    <citation type="submission" date="2019-06" db="EMBL/GenBank/DDBJ databases">
        <title>Genomic Encyclopedia of Archaeal and Bacterial Type Strains, Phase II (KMG-II): from individual species to whole genera.</title>
        <authorList>
            <person name="Goeker M."/>
        </authorList>
    </citation>
    <scope>NUCLEOTIDE SEQUENCE [LARGE SCALE GENOMIC DNA]</scope>
    <source>
        <strain evidence="3 4">DSM 7270</strain>
    </source>
</reference>
<comment type="caution">
    <text evidence="3">The sequence shown here is derived from an EMBL/GenBank/DDBJ whole genome shotgun (WGS) entry which is preliminary data.</text>
</comment>
<dbReference type="CDD" id="cd13578">
    <property type="entry name" value="PBP2_Bug27"/>
    <property type="match status" value="1"/>
</dbReference>
<feature type="compositionally biased region" description="Low complexity" evidence="2">
    <location>
        <begin position="11"/>
        <end position="20"/>
    </location>
</feature>
<evidence type="ECO:0000313" key="3">
    <source>
        <dbReference type="EMBL" id="TQN08419.1"/>
    </source>
</evidence>
<evidence type="ECO:0000256" key="1">
    <source>
        <dbReference type="ARBA" id="ARBA00006987"/>
    </source>
</evidence>
<evidence type="ECO:0000256" key="2">
    <source>
        <dbReference type="SAM" id="MobiDB-lite"/>
    </source>
</evidence>
<dbReference type="Pfam" id="PF03401">
    <property type="entry name" value="TctC"/>
    <property type="match status" value="1"/>
</dbReference>
<dbReference type="SUPFAM" id="SSF53850">
    <property type="entry name" value="Periplasmic binding protein-like II"/>
    <property type="match status" value="1"/>
</dbReference>
<dbReference type="PANTHER" id="PTHR42928">
    <property type="entry name" value="TRICARBOXYLATE-BINDING PROTEIN"/>
    <property type="match status" value="1"/>
</dbReference>
<proteinExistence type="inferred from homology"/>
<dbReference type="PROSITE" id="PS51318">
    <property type="entry name" value="TAT"/>
    <property type="match status" value="1"/>
</dbReference>
<accession>A0A543LLZ0</accession>
<comment type="similarity">
    <text evidence="1">Belongs to the UPF0065 (bug) family.</text>
</comment>